<feature type="transmembrane region" description="Helical" evidence="2">
    <location>
        <begin position="244"/>
        <end position="261"/>
    </location>
</feature>
<dbReference type="RefSeq" id="WP_006309702.1">
    <property type="nucleotide sequence ID" value="NZ_ARZA01000078.1"/>
</dbReference>
<keyword evidence="2" id="KW-0472">Membrane</keyword>
<reference evidence="4 5" key="1">
    <citation type="journal article" date="2015" name="Geomicrobiol. J.">
        <title>Caldisalinibacter kiritimatiensis gen. nov., sp. nov., a moderately thermohalophilic thiosulfate-reducing bacterium from a hypersaline microbial mat.</title>
        <authorList>
            <person name="Ben Hania W."/>
            <person name="Joseph M."/>
            <person name="Fiebig A."/>
            <person name="Bunk B."/>
            <person name="Klenk H.-P."/>
            <person name="Fardeau M.-L."/>
            <person name="Spring S."/>
        </authorList>
    </citation>
    <scope>NUCLEOTIDE SEQUENCE [LARGE SCALE GENOMIC DNA]</scope>
    <source>
        <strain evidence="4 5">L21-TH-D2</strain>
    </source>
</reference>
<dbReference type="EMBL" id="ARZA01000078">
    <property type="protein sequence ID" value="EOD01140.1"/>
    <property type="molecule type" value="Genomic_DNA"/>
</dbReference>
<dbReference type="PANTHER" id="PTHR43156">
    <property type="entry name" value="STAGE II SPORULATION PROTEIN E-RELATED"/>
    <property type="match status" value="1"/>
</dbReference>
<comment type="caution">
    <text evidence="4">The sequence shown here is derived from an EMBL/GenBank/DDBJ whole genome shotgun (WGS) entry which is preliminary data.</text>
</comment>
<dbReference type="AlphaFoldDB" id="R1CFQ6"/>
<keyword evidence="1" id="KW-0378">Hydrolase</keyword>
<dbReference type="InterPro" id="IPR036457">
    <property type="entry name" value="PPM-type-like_dom_sf"/>
</dbReference>
<feature type="transmembrane region" description="Helical" evidence="2">
    <location>
        <begin position="209"/>
        <end position="237"/>
    </location>
</feature>
<feature type="transmembrane region" description="Helical" evidence="2">
    <location>
        <begin position="91"/>
        <end position="107"/>
    </location>
</feature>
<dbReference type="SMART" id="SM00331">
    <property type="entry name" value="PP2C_SIG"/>
    <property type="match status" value="1"/>
</dbReference>
<dbReference type="PATRIC" id="fig|1304284.3.peg.799"/>
<feature type="transmembrane region" description="Helical" evidence="2">
    <location>
        <begin position="291"/>
        <end position="311"/>
    </location>
</feature>
<evidence type="ECO:0000256" key="2">
    <source>
        <dbReference type="SAM" id="Phobius"/>
    </source>
</evidence>
<evidence type="ECO:0000256" key="1">
    <source>
        <dbReference type="ARBA" id="ARBA00022801"/>
    </source>
</evidence>
<dbReference type="SUPFAM" id="SSF81606">
    <property type="entry name" value="PP2C-like"/>
    <property type="match status" value="1"/>
</dbReference>
<dbReference type="InterPro" id="IPR052016">
    <property type="entry name" value="Bact_Sigma-Reg"/>
</dbReference>
<feature type="domain" description="PPM-type phosphatase" evidence="3">
    <location>
        <begin position="584"/>
        <end position="792"/>
    </location>
</feature>
<dbReference type="OrthoDB" id="9763774at2"/>
<organism evidence="4 5">
    <name type="scientific">Caldisalinibacter kiritimatiensis</name>
    <dbReference type="NCBI Taxonomy" id="1304284"/>
    <lineage>
        <taxon>Bacteria</taxon>
        <taxon>Bacillati</taxon>
        <taxon>Bacillota</taxon>
        <taxon>Tissierellia</taxon>
        <taxon>Tissierellales</taxon>
        <taxon>Thermohalobacteraceae</taxon>
        <taxon>Caldisalinibacter</taxon>
    </lineage>
</organism>
<dbReference type="Proteomes" id="UP000013378">
    <property type="component" value="Unassembled WGS sequence"/>
</dbReference>
<keyword evidence="5" id="KW-1185">Reference proteome</keyword>
<evidence type="ECO:0000313" key="4">
    <source>
        <dbReference type="EMBL" id="EOD01140.1"/>
    </source>
</evidence>
<dbReference type="NCBIfam" id="TIGR02865">
    <property type="entry name" value="spore_II_E"/>
    <property type="match status" value="1"/>
</dbReference>
<feature type="transmembrane region" description="Helical" evidence="2">
    <location>
        <begin position="139"/>
        <end position="161"/>
    </location>
</feature>
<evidence type="ECO:0000313" key="5">
    <source>
        <dbReference type="Proteomes" id="UP000013378"/>
    </source>
</evidence>
<accession>R1CFQ6</accession>
<feature type="transmembrane region" description="Helical" evidence="2">
    <location>
        <begin position="267"/>
        <end position="284"/>
    </location>
</feature>
<dbReference type="InterPro" id="IPR014221">
    <property type="entry name" value="SpoII_E"/>
</dbReference>
<dbReference type="InterPro" id="IPR045768">
    <property type="entry name" value="SpoIIE_N"/>
</dbReference>
<sequence length="798" mass="90565">MINKMELLSTKAQKNRQGLFNQVKKQLFNVSFNDVVIYLMALFISRASIMDGLTPFGIALAAVYLYKYGHAFWISIICSLGIISYQGTNSYQYILIYLTLLLVYGILNKKIKFTTFKMALMSSVITVTLKSVIVMASDYYFYNIVMAVFEGLIVFSLTYIFNYSIDIIDGNYDRPYTSEELICGAIMLALVVSGFNSINILGISLSNVVAVLLVVLFAYIKGPTMGATVGVTIGIVTSMSTPDMPLVISVYGFAGLLAGLFKELGRLGSSIGFIMGISIMAFYIDGFTESIVQLQETAVGIGIFIIVLTIIQRTRYKNILLKLGNVSVLQNSYKDRIKDITYKRLDEFSKVFEELATTFERVSDKEKIVEQKDISKFIDNIVNDTCKKCPMYKFCWVNDFYTTYNSMFEVLTILELEGDITEEEFSKIFNNRCIKEKEVIQKAKYLFDMYKVNYKWENKLLESRQLVAEQLQGVSKIIKDLAKEVQQNVIFKEKVEIEIYSQLRKNGINVKEVIVTESLKDNFEIILEVKASNYNENIVDRVIPIVSNTVGFEVVKDKFYSNNFDNKKRIKFKLIKANRFGAITKVCKVDESFNYISGDSYTFGESNNSYYVALSDGMGVGQKANQESDITISLLEKFLEAGFDRELALKTINSMLVLKSDDEMLSTIDMAMIDLFNGESKFIKTGAAPTFIKKKDRVEIVNSNTLPLGILKDVDFKVYEHQLEDGDLVIMMSDGVLDANRELEDKETWMEEIIEEINGFNPQSVAQQIIEKSKEVCGGVAKDDMTVLVTKVWKRRKN</sequence>
<protein>
    <submittedName>
        <fullName evidence="4">Stage II sporulation serine phosphatase for sigma-F activation (SpoIIE)</fullName>
    </submittedName>
</protein>
<feature type="transmembrane region" description="Helical" evidence="2">
    <location>
        <begin position="65"/>
        <end position="85"/>
    </location>
</feature>
<feature type="transmembrane region" description="Helical" evidence="2">
    <location>
        <begin position="181"/>
        <end position="203"/>
    </location>
</feature>
<dbReference type="InterPro" id="IPR001932">
    <property type="entry name" value="PPM-type_phosphatase-like_dom"/>
</dbReference>
<dbReference type="Pfam" id="PF07228">
    <property type="entry name" value="SpoIIE"/>
    <property type="match status" value="1"/>
</dbReference>
<evidence type="ECO:0000259" key="3">
    <source>
        <dbReference type="SMART" id="SM00331"/>
    </source>
</evidence>
<dbReference type="eggNOG" id="COG2208">
    <property type="taxonomic scope" value="Bacteria"/>
</dbReference>
<name>R1CFQ6_9FIRM</name>
<feature type="transmembrane region" description="Helical" evidence="2">
    <location>
        <begin position="35"/>
        <end position="53"/>
    </location>
</feature>
<dbReference type="Pfam" id="PF19732">
    <property type="entry name" value="SpoIIE_N"/>
    <property type="match status" value="1"/>
</dbReference>
<proteinExistence type="predicted"/>
<dbReference type="Gene3D" id="3.60.40.10">
    <property type="entry name" value="PPM-type phosphatase domain"/>
    <property type="match status" value="1"/>
</dbReference>
<dbReference type="STRING" id="1304284.L21TH_0808"/>
<gene>
    <name evidence="4" type="ORF">L21TH_0808</name>
</gene>
<keyword evidence="2" id="KW-0812">Transmembrane</keyword>
<dbReference type="PANTHER" id="PTHR43156:SF2">
    <property type="entry name" value="STAGE II SPORULATION PROTEIN E"/>
    <property type="match status" value="1"/>
</dbReference>
<dbReference type="GO" id="GO:0004722">
    <property type="term" value="F:protein serine/threonine phosphatase activity"/>
    <property type="evidence" value="ECO:0007669"/>
    <property type="project" value="InterPro"/>
</dbReference>
<keyword evidence="2" id="KW-1133">Transmembrane helix</keyword>